<name>A0ABN5D4I5_BURCE</name>
<protein>
    <submittedName>
        <fullName evidence="2">Uncharacterized protein</fullName>
    </submittedName>
</protein>
<organism evidence="2 3">
    <name type="scientific">Burkholderia cepacia</name>
    <name type="common">Pseudomonas cepacia</name>
    <dbReference type="NCBI Taxonomy" id="292"/>
    <lineage>
        <taxon>Bacteria</taxon>
        <taxon>Pseudomonadati</taxon>
        <taxon>Pseudomonadota</taxon>
        <taxon>Betaproteobacteria</taxon>
        <taxon>Burkholderiales</taxon>
        <taxon>Burkholderiaceae</taxon>
        <taxon>Burkholderia</taxon>
        <taxon>Burkholderia cepacia complex</taxon>
    </lineage>
</organism>
<dbReference type="EMBL" id="CP023521">
    <property type="protein sequence ID" value="ATF82321.1"/>
    <property type="molecule type" value="Genomic_DNA"/>
</dbReference>
<gene>
    <name evidence="2" type="ORF">CO711_34260</name>
</gene>
<evidence type="ECO:0000313" key="2">
    <source>
        <dbReference type="EMBL" id="ATF82321.1"/>
    </source>
</evidence>
<proteinExistence type="predicted"/>
<evidence type="ECO:0000313" key="3">
    <source>
        <dbReference type="Proteomes" id="UP000218103"/>
    </source>
</evidence>
<reference evidence="3" key="1">
    <citation type="submission" date="2017-09" db="EMBL/GenBank/DDBJ databases">
        <title>FDA dAtabase for Regulatory Grade micrObial Sequences (FDA-ARGOS): Supporting development and validation of Infectious Disease Dx tests.</title>
        <authorList>
            <person name="Minogue T."/>
            <person name="Wolcott M."/>
            <person name="Wasieloski L."/>
            <person name="Aguilar W."/>
            <person name="Moore D."/>
            <person name="Tallon L.J."/>
            <person name="Sadzewicz L."/>
            <person name="Ott S."/>
            <person name="Zhao X."/>
            <person name="Nagaraj S."/>
            <person name="Vavikolanu K."/>
            <person name="Aluvathingal J."/>
            <person name="Nadendla S."/>
            <person name="Sichtig H."/>
        </authorList>
    </citation>
    <scope>NUCLEOTIDE SEQUENCE [LARGE SCALE GENOMIC DNA]</scope>
    <source>
        <strain evidence="3">FDAARGOS_388</strain>
    </source>
</reference>
<dbReference type="Proteomes" id="UP000218103">
    <property type="component" value="Chromosome 2"/>
</dbReference>
<accession>A0ABN5D4I5</accession>
<evidence type="ECO:0000256" key="1">
    <source>
        <dbReference type="SAM" id="MobiDB-lite"/>
    </source>
</evidence>
<sequence>MAPASLWSIRIADADAAAQMRRAAEQKKIDRLAIGSKRVAAWGREHDNEKQARSVQKRVDKLKEDRTVATMSGGKRARLPFPARSTASDHPR</sequence>
<keyword evidence="3" id="KW-1185">Reference proteome</keyword>
<feature type="region of interest" description="Disordered" evidence="1">
    <location>
        <begin position="67"/>
        <end position="92"/>
    </location>
</feature>